<dbReference type="PANTHER" id="PTHR12558">
    <property type="entry name" value="CELL DIVISION CYCLE 16,23,27"/>
    <property type="match status" value="1"/>
</dbReference>
<dbReference type="InterPro" id="IPR019734">
    <property type="entry name" value="TPR_rpt"/>
</dbReference>
<dbReference type="PROSITE" id="PS50005">
    <property type="entry name" value="TPR"/>
    <property type="match status" value="4"/>
</dbReference>
<keyword evidence="2" id="KW-0378">Hydrolase</keyword>
<dbReference type="PANTHER" id="PTHR12558:SF13">
    <property type="entry name" value="CELL DIVISION CYCLE PROTEIN 27 HOMOLOG"/>
    <property type="match status" value="1"/>
</dbReference>
<dbReference type="InterPro" id="IPR011990">
    <property type="entry name" value="TPR-like_helical_dom_sf"/>
</dbReference>
<dbReference type="PROSITE" id="PS50293">
    <property type="entry name" value="TPR_REGION"/>
    <property type="match status" value="1"/>
</dbReference>
<feature type="repeat" description="TPR" evidence="1">
    <location>
        <begin position="223"/>
        <end position="256"/>
    </location>
</feature>
<gene>
    <name evidence="2" type="primary">bepA_2</name>
    <name evidence="2" type="ORF">AN618_23730</name>
</gene>
<dbReference type="EMBL" id="LOED01000055">
    <property type="protein sequence ID" value="KXG74230.1"/>
    <property type="molecule type" value="Genomic_DNA"/>
</dbReference>
<feature type="repeat" description="TPR" evidence="1">
    <location>
        <begin position="257"/>
        <end position="290"/>
    </location>
</feature>
<accession>A0A140L105</accession>
<feature type="repeat" description="TPR" evidence="1">
    <location>
        <begin position="358"/>
        <end position="387"/>
    </location>
</feature>
<sequence>MNRKEALLLLYKIIKKRFLSWPNIYLRFLCEANIYDTALEFVRKKLLQNPALDFLCWGGVISYLKKDFGEALNFFEKAISLEELPEIRYFIGQTYLDLLEFDKAEENYMLLLGDPILNIKAVYGLALCKFNKSQYKEAFELLDGILPKAEGKDYVRIQNKKGLCLMEMGLLEEAKKCFLDCLEKIPDDYNAKLNLALVLTKTGEYEKAVDLYKSSLMRFPHDLTTINNLALCLAASGKYDEALVYCERGLSIDPINGDLLINKGYCLYKKKNYKKAIECFKEAEKFVKDDIEVKNNLALCLIAVKKYKEALELLDEVLQKRKSDDILINKAFCLMKMGLYGDAAECCKELETEIEDKAEIYTMLGICFEKMGENEKAVEYYNKALIA</sequence>
<proteinExistence type="predicted"/>
<comment type="caution">
    <text evidence="2">The sequence shown here is derived from an EMBL/GenBank/DDBJ whole genome shotgun (WGS) entry which is preliminary data.</text>
</comment>
<reference evidence="2 3" key="1">
    <citation type="submission" date="2015-12" db="EMBL/GenBank/DDBJ databases">
        <title>Draft genome sequnece of Fervidicola ferrireducens strain Y170.</title>
        <authorList>
            <person name="Patel B.K."/>
        </authorList>
    </citation>
    <scope>NUCLEOTIDE SEQUENCE [LARGE SCALE GENOMIC DNA]</scope>
    <source>
        <strain evidence="2 3">Y170</strain>
    </source>
</reference>
<dbReference type="EC" id="3.4.-.-" evidence="2"/>
<dbReference type="InParanoid" id="A0A140L105"/>
<dbReference type="SMART" id="SM00028">
    <property type="entry name" value="TPR"/>
    <property type="match status" value="9"/>
</dbReference>
<dbReference type="Proteomes" id="UP000070427">
    <property type="component" value="Unassembled WGS sequence"/>
</dbReference>
<dbReference type="Gene3D" id="1.25.40.10">
    <property type="entry name" value="Tetratricopeptide repeat domain"/>
    <property type="match status" value="3"/>
</dbReference>
<dbReference type="OrthoDB" id="1721581at2"/>
<dbReference type="GO" id="GO:0008233">
    <property type="term" value="F:peptidase activity"/>
    <property type="evidence" value="ECO:0007669"/>
    <property type="project" value="UniProtKB-KW"/>
</dbReference>
<name>A0A140L105_9FIRM</name>
<dbReference type="Pfam" id="PF00515">
    <property type="entry name" value="TPR_1"/>
    <property type="match status" value="1"/>
</dbReference>
<feature type="repeat" description="TPR" evidence="1">
    <location>
        <begin position="189"/>
        <end position="222"/>
    </location>
</feature>
<organism evidence="2 3">
    <name type="scientific">Fervidicola ferrireducens</name>
    <dbReference type="NCBI Taxonomy" id="520764"/>
    <lineage>
        <taxon>Bacteria</taxon>
        <taxon>Bacillati</taxon>
        <taxon>Bacillota</taxon>
        <taxon>Clostridia</taxon>
        <taxon>Thermosediminibacterales</taxon>
        <taxon>Thermosediminibacteraceae</taxon>
        <taxon>Fervidicola</taxon>
    </lineage>
</organism>
<protein>
    <submittedName>
        <fullName evidence="2">Beta-barrel assembly-enhancing protease</fullName>
        <ecNumber evidence="2">3.4.-.-</ecNumber>
    </submittedName>
</protein>
<dbReference type="RefSeq" id="WP_066355468.1">
    <property type="nucleotide sequence ID" value="NZ_LOED01000055.1"/>
</dbReference>
<dbReference type="AlphaFoldDB" id="A0A140L105"/>
<evidence type="ECO:0000313" key="2">
    <source>
        <dbReference type="EMBL" id="KXG74230.1"/>
    </source>
</evidence>
<dbReference type="Pfam" id="PF13432">
    <property type="entry name" value="TPR_16"/>
    <property type="match status" value="1"/>
</dbReference>
<keyword evidence="2" id="KW-0645">Protease</keyword>
<dbReference type="Pfam" id="PF12895">
    <property type="entry name" value="ANAPC3"/>
    <property type="match status" value="1"/>
</dbReference>
<evidence type="ECO:0000313" key="3">
    <source>
        <dbReference type="Proteomes" id="UP000070427"/>
    </source>
</evidence>
<keyword evidence="3" id="KW-1185">Reference proteome</keyword>
<keyword evidence="1" id="KW-0802">TPR repeat</keyword>
<dbReference type="GO" id="GO:0006508">
    <property type="term" value="P:proteolysis"/>
    <property type="evidence" value="ECO:0007669"/>
    <property type="project" value="UniProtKB-KW"/>
</dbReference>
<dbReference type="SUPFAM" id="SSF48452">
    <property type="entry name" value="TPR-like"/>
    <property type="match status" value="3"/>
</dbReference>
<evidence type="ECO:0000256" key="1">
    <source>
        <dbReference type="PROSITE-ProRule" id="PRU00339"/>
    </source>
</evidence>
<dbReference type="STRING" id="520764.AN618_23730"/>